<reference evidence="13" key="1">
    <citation type="journal article" date="2020" name="Nat. Commun.">
        <title>Genome sequence of the cluster root forming white lupin.</title>
        <authorList>
            <person name="Hufnagel B."/>
            <person name="Marques A."/>
            <person name="Soriano A."/>
            <person name="Marques L."/>
            <person name="Divol F."/>
            <person name="Doumas P."/>
            <person name="Sallet E."/>
            <person name="Mancinotti D."/>
            <person name="Carrere S."/>
            <person name="Marande W."/>
            <person name="Arribat S."/>
            <person name="Keller J."/>
            <person name="Huneau C."/>
            <person name="Blein T."/>
            <person name="Aime D."/>
            <person name="Laguerre M."/>
            <person name="Taylor J."/>
            <person name="Schubert V."/>
            <person name="Nelson M."/>
            <person name="Geu-Flores F."/>
            <person name="Crespi M."/>
            <person name="Gallardo-Guerrero K."/>
            <person name="Delaux P.-M."/>
            <person name="Salse J."/>
            <person name="Berges H."/>
            <person name="Guyot R."/>
            <person name="Gouzy J."/>
            <person name="Peret B."/>
        </authorList>
    </citation>
    <scope>NUCLEOTIDE SEQUENCE [LARGE SCALE GENOMIC DNA]</scope>
    <source>
        <strain evidence="13">cv. Amiga</strain>
    </source>
</reference>
<dbReference type="InterPro" id="IPR002401">
    <property type="entry name" value="Cyt_P450_E_grp-I"/>
</dbReference>
<evidence type="ECO:0000256" key="5">
    <source>
        <dbReference type="ARBA" id="ARBA00022723"/>
    </source>
</evidence>
<keyword evidence="5 11" id="KW-0479">Metal-binding</keyword>
<comment type="similarity">
    <text evidence="2">Belongs to the cytochrome P450 family.</text>
</comment>
<evidence type="ECO:0000256" key="10">
    <source>
        <dbReference type="ARBA" id="ARBA00023136"/>
    </source>
</evidence>
<evidence type="ECO:0000256" key="11">
    <source>
        <dbReference type="PIRSR" id="PIRSR602401-1"/>
    </source>
</evidence>
<evidence type="ECO:0000256" key="8">
    <source>
        <dbReference type="ARBA" id="ARBA00023004"/>
    </source>
</evidence>
<gene>
    <name evidence="12" type="ORF">Lalb_Chr22g0355461</name>
</gene>
<evidence type="ECO:0000256" key="9">
    <source>
        <dbReference type="ARBA" id="ARBA00023033"/>
    </source>
</evidence>
<keyword evidence="6" id="KW-1133">Transmembrane helix</keyword>
<dbReference type="InterPro" id="IPR050665">
    <property type="entry name" value="Cytochrome_P450_Monooxygen"/>
</dbReference>
<comment type="subcellular location">
    <subcellularLocation>
        <location evidence="1">Membrane</location>
        <topology evidence="1">Single-pass membrane protein</topology>
    </subcellularLocation>
</comment>
<dbReference type="EMBL" id="WOCE01000022">
    <property type="protein sequence ID" value="KAE9588451.1"/>
    <property type="molecule type" value="Genomic_DNA"/>
</dbReference>
<dbReference type="Gene3D" id="1.10.630.10">
    <property type="entry name" value="Cytochrome P450"/>
    <property type="match status" value="1"/>
</dbReference>
<keyword evidence="13" id="KW-1185">Reference proteome</keyword>
<keyword evidence="4" id="KW-0812">Transmembrane</keyword>
<keyword evidence="7" id="KW-0560">Oxidoreductase</keyword>
<evidence type="ECO:0000256" key="4">
    <source>
        <dbReference type="ARBA" id="ARBA00022692"/>
    </source>
</evidence>
<organism evidence="12 13">
    <name type="scientific">Lupinus albus</name>
    <name type="common">White lupine</name>
    <name type="synonym">Lupinus termis</name>
    <dbReference type="NCBI Taxonomy" id="3870"/>
    <lineage>
        <taxon>Eukaryota</taxon>
        <taxon>Viridiplantae</taxon>
        <taxon>Streptophyta</taxon>
        <taxon>Embryophyta</taxon>
        <taxon>Tracheophyta</taxon>
        <taxon>Spermatophyta</taxon>
        <taxon>Magnoliopsida</taxon>
        <taxon>eudicotyledons</taxon>
        <taxon>Gunneridae</taxon>
        <taxon>Pentapetalae</taxon>
        <taxon>rosids</taxon>
        <taxon>fabids</taxon>
        <taxon>Fabales</taxon>
        <taxon>Fabaceae</taxon>
        <taxon>Papilionoideae</taxon>
        <taxon>50 kb inversion clade</taxon>
        <taxon>genistoids sensu lato</taxon>
        <taxon>core genistoids</taxon>
        <taxon>Genisteae</taxon>
        <taxon>Lupinus</taxon>
    </lineage>
</organism>
<comment type="cofactor">
    <cofactor evidence="11">
        <name>heme</name>
        <dbReference type="ChEBI" id="CHEBI:30413"/>
    </cofactor>
</comment>
<dbReference type="InterPro" id="IPR001128">
    <property type="entry name" value="Cyt_P450"/>
</dbReference>
<dbReference type="GO" id="GO:0004497">
    <property type="term" value="F:monooxygenase activity"/>
    <property type="evidence" value="ECO:0007669"/>
    <property type="project" value="UniProtKB-KW"/>
</dbReference>
<dbReference type="AlphaFoldDB" id="A0A6A4NHX9"/>
<keyword evidence="8 11" id="KW-0408">Iron</keyword>
<dbReference type="PRINTS" id="PR00385">
    <property type="entry name" value="P450"/>
</dbReference>
<evidence type="ECO:0000256" key="3">
    <source>
        <dbReference type="ARBA" id="ARBA00022617"/>
    </source>
</evidence>
<evidence type="ECO:0000256" key="6">
    <source>
        <dbReference type="ARBA" id="ARBA00022989"/>
    </source>
</evidence>
<keyword evidence="9" id="KW-0503">Monooxygenase</keyword>
<evidence type="ECO:0000256" key="1">
    <source>
        <dbReference type="ARBA" id="ARBA00004167"/>
    </source>
</evidence>
<dbReference type="OrthoDB" id="1470350at2759"/>
<name>A0A6A4NHX9_LUPAL</name>
<keyword evidence="10" id="KW-0472">Membrane</keyword>
<sequence>MLSLLMSSHKYSKDEKQRFKLKEIIDECRNFYLAGKDTAANSLSWVLLLLGLNQEWQRKARKEVLNVIGYDTPPNAETLSDLKLMNMILQETLRLYPITGALAREASKRVKVGNIDILAGTVLYMSITAVHHSTELWGEDALEFNPMRFFETQNHAMPYFSFGLGPNFCVGQNLAMVEMKLVLALILQRYSFFVSPTYAHGPMLMMNVLPQYGMQIVFRRL</sequence>
<dbReference type="PANTHER" id="PTHR24282:SF112">
    <property type="entry name" value="CYTOCHROME P450 FAMILY 709 PROTEIN"/>
    <property type="match status" value="1"/>
</dbReference>
<protein>
    <submittedName>
        <fullName evidence="12">Putative cytochrome P450</fullName>
    </submittedName>
</protein>
<dbReference type="PANTHER" id="PTHR24282">
    <property type="entry name" value="CYTOCHROME P450 FAMILY MEMBER"/>
    <property type="match status" value="1"/>
</dbReference>
<dbReference type="GO" id="GO:0005506">
    <property type="term" value="F:iron ion binding"/>
    <property type="evidence" value="ECO:0007669"/>
    <property type="project" value="InterPro"/>
</dbReference>
<evidence type="ECO:0000256" key="2">
    <source>
        <dbReference type="ARBA" id="ARBA00010617"/>
    </source>
</evidence>
<dbReference type="Proteomes" id="UP000447434">
    <property type="component" value="Chromosome 22"/>
</dbReference>
<evidence type="ECO:0000256" key="7">
    <source>
        <dbReference type="ARBA" id="ARBA00023002"/>
    </source>
</evidence>
<dbReference type="GO" id="GO:0020037">
    <property type="term" value="F:heme binding"/>
    <property type="evidence" value="ECO:0007669"/>
    <property type="project" value="InterPro"/>
</dbReference>
<feature type="binding site" description="axial binding residue" evidence="11">
    <location>
        <position position="169"/>
    </location>
    <ligand>
        <name>heme</name>
        <dbReference type="ChEBI" id="CHEBI:30413"/>
    </ligand>
    <ligandPart>
        <name>Fe</name>
        <dbReference type="ChEBI" id="CHEBI:18248"/>
    </ligandPart>
</feature>
<accession>A0A6A4NHX9</accession>
<dbReference type="SUPFAM" id="SSF48264">
    <property type="entry name" value="Cytochrome P450"/>
    <property type="match status" value="1"/>
</dbReference>
<evidence type="ECO:0000313" key="13">
    <source>
        <dbReference type="Proteomes" id="UP000447434"/>
    </source>
</evidence>
<proteinExistence type="inferred from homology"/>
<dbReference type="Pfam" id="PF00067">
    <property type="entry name" value="p450"/>
    <property type="match status" value="1"/>
</dbReference>
<dbReference type="InterPro" id="IPR036396">
    <property type="entry name" value="Cyt_P450_sf"/>
</dbReference>
<dbReference type="GO" id="GO:0016020">
    <property type="term" value="C:membrane"/>
    <property type="evidence" value="ECO:0007669"/>
    <property type="project" value="UniProtKB-SubCell"/>
</dbReference>
<keyword evidence="3 11" id="KW-0349">Heme</keyword>
<dbReference type="GO" id="GO:0016705">
    <property type="term" value="F:oxidoreductase activity, acting on paired donors, with incorporation or reduction of molecular oxygen"/>
    <property type="evidence" value="ECO:0007669"/>
    <property type="project" value="InterPro"/>
</dbReference>
<comment type="caution">
    <text evidence="12">The sequence shown here is derived from an EMBL/GenBank/DDBJ whole genome shotgun (WGS) entry which is preliminary data.</text>
</comment>
<evidence type="ECO:0000313" key="12">
    <source>
        <dbReference type="EMBL" id="KAE9588451.1"/>
    </source>
</evidence>
<dbReference type="PRINTS" id="PR00463">
    <property type="entry name" value="EP450I"/>
</dbReference>